<name>A0A915KBS6_ROMCU</name>
<sequence>MGEHGKAYENAPGSAIPILVVCAKSRTRFYPTIHEVLRQQYDFFGSRMGATGMGEIASRLKSRKKRSIENFSLNQKNVTDAILLNS</sequence>
<accession>A0A915KBS6</accession>
<proteinExistence type="predicted"/>
<dbReference type="WBParaSite" id="nRc.2.0.1.t35820-RA">
    <property type="protein sequence ID" value="nRc.2.0.1.t35820-RA"/>
    <property type="gene ID" value="nRc.2.0.1.g35820"/>
</dbReference>
<protein>
    <submittedName>
        <fullName evidence="2">Uncharacterized protein</fullName>
    </submittedName>
</protein>
<dbReference type="Proteomes" id="UP000887565">
    <property type="component" value="Unplaced"/>
</dbReference>
<dbReference type="AlphaFoldDB" id="A0A915KBS6"/>
<reference evidence="2" key="1">
    <citation type="submission" date="2022-11" db="UniProtKB">
        <authorList>
            <consortium name="WormBaseParasite"/>
        </authorList>
    </citation>
    <scope>IDENTIFICATION</scope>
</reference>
<organism evidence="1 2">
    <name type="scientific">Romanomermis culicivorax</name>
    <name type="common">Nematode worm</name>
    <dbReference type="NCBI Taxonomy" id="13658"/>
    <lineage>
        <taxon>Eukaryota</taxon>
        <taxon>Metazoa</taxon>
        <taxon>Ecdysozoa</taxon>
        <taxon>Nematoda</taxon>
        <taxon>Enoplea</taxon>
        <taxon>Dorylaimia</taxon>
        <taxon>Mermithida</taxon>
        <taxon>Mermithoidea</taxon>
        <taxon>Mermithidae</taxon>
        <taxon>Romanomermis</taxon>
    </lineage>
</organism>
<keyword evidence="1" id="KW-1185">Reference proteome</keyword>
<evidence type="ECO:0000313" key="2">
    <source>
        <dbReference type="WBParaSite" id="nRc.2.0.1.t35820-RA"/>
    </source>
</evidence>
<evidence type="ECO:0000313" key="1">
    <source>
        <dbReference type="Proteomes" id="UP000887565"/>
    </source>
</evidence>